<evidence type="ECO:0000313" key="1">
    <source>
        <dbReference type="EMBL" id="QPJ86607.1"/>
    </source>
</evidence>
<evidence type="ECO:0000313" key="2">
    <source>
        <dbReference type="Proteomes" id="UP000594603"/>
    </source>
</evidence>
<dbReference type="EMBL" id="CP051755">
    <property type="protein sequence ID" value="QPJ86607.1"/>
    <property type="molecule type" value="Genomic_DNA"/>
</dbReference>
<name>A0ACD1BH25_9CLOT</name>
<dbReference type="Proteomes" id="UP000594603">
    <property type="component" value="Plasmid p1"/>
</dbReference>
<organism evidence="1 2">
    <name type="scientific">Candidatus Sarcina troglodytae</name>
    <dbReference type="NCBI Taxonomy" id="2726954"/>
    <lineage>
        <taxon>Bacteria</taxon>
        <taxon>Bacillati</taxon>
        <taxon>Bacillota</taxon>
        <taxon>Clostridia</taxon>
        <taxon>Eubacteriales</taxon>
        <taxon>Clostridiaceae</taxon>
        <taxon>Sarcina</taxon>
    </lineage>
</organism>
<keyword evidence="1" id="KW-0614">Plasmid</keyword>
<accession>A0ACD1BH25</accession>
<keyword evidence="2" id="KW-1185">Reference proteome</keyword>
<protein>
    <submittedName>
        <fullName evidence="1">LysM peptidoglycan-binding domain-containing protein</fullName>
    </submittedName>
</protein>
<sequence>MKRNKIVSILEYSARNKMLAGILAVSLIGAGGVFLSNNTNFINNTVGINKVVLAQTSHSSTILYTVQTGNTLSGIAYKYGVTVSQLQQWNNISNPNLIYTGQVLKIYQMSEGQASGKNRTSSSSNSSYTTYTVQAGNTLSGIAYRYGVTVSQLQQWNNIPNPNQIYVGQILNIYTNTSNSTNNSLSNTTKSNNNSSNKHSNSSYTAYTVQAGNTLSGIAYKYGVTISQLQQWNNIPNPNQIYVGQTLKIYINTSNGVGNPSSKITKSTSTTKQVKETSKDKFRSPHVVSNHNGNEPYKIARINTNIVNVRERANINSSIICKLNKNAEVEVLGETNGWYKIVDGNDQIGYIYHTYLNVGSKTYYSPNIGGHVNNMNQGGIPDTKVINSNDSSSVKATSSKDRIISSNSTYSSYFGSWTINTNPVETIQDGISNGSSSFPKTIFLNKSEFIYGNQVIKNPVYKIVNKDSSYFLGAEEFCPQIFGENGTDNVKVLVIEDSNNTSNNYSFIIYNNKLLTSNGEYFYGYTLSNSSTTGIIGSTKNVECNQPENSSSTINKTGTAYIYQPTGDELAGIYEGASGNTTLETALKSGTKVTVLGSEYGFYKIEYDNNKIGYVPARYLSFNKPQKN</sequence>
<geneLocation type="plasmid" evidence="1 2">
    <name>p1</name>
</geneLocation>
<gene>
    <name evidence="1" type="ORF">HH195_11610</name>
</gene>
<reference evidence="1" key="1">
    <citation type="submission" date="2020-04" db="EMBL/GenBank/DDBJ databases">
        <title>A novel bacterium ('Candidatus Sarcina troglodytae' sp. nov.) linked to a protracted, uniformly lethal epizootic among sanctuary western chimpanzees (Pan troglodytes verus) in Sierra Leone.</title>
        <authorList>
            <person name="Owens L.A."/>
            <person name="Colitti B."/>
            <person name="Hirji I."/>
            <person name="Pizaro A."/>
            <person name="Jaffe J.E."/>
            <person name="Moittie S."/>
            <person name="Bishop-Lilly K.A."/>
            <person name="Estrella L.A."/>
            <person name="Voegtly L.J."/>
            <person name="Kuhn J.H."/>
            <person name="Suen G."/>
            <person name="Deblois C.L."/>
            <person name="Dunn C."/>
            <person name="Juan-Salles C."/>
            <person name="Goldberg T.L."/>
        </authorList>
    </citation>
    <scope>NUCLEOTIDE SEQUENCE</scope>
    <source>
        <strain evidence="1">JB2</strain>
    </source>
</reference>
<proteinExistence type="predicted"/>